<sequence>MAPAGGHESGASAVSWGAIIAGAVGAAAIGLLLVVLGSGLGLSSISAWSNEGASASTIGWSTIIWLTLTQLIAAGLGGYLAGRLRTHWVSVKTDEVYFRDTAHGFLAWALSMIITVVLLASAITSVLGGAGRAVGSLAGGAAQTVAMVAGGTDSGSNSAQNGFVDYYVHALIRRSDVNVPQSGLTSSDAATRAEEAAWLTQEITPIVVQSISRGEFVETDRDYVAQLIARYTNISQQEARSRIDSTITEIEQRIEQAEVAAREAADSARKAAAYTALWIAISLLIGAFTAALMATFGGRLRDNV</sequence>
<reference evidence="2 3" key="1">
    <citation type="submission" date="2019-04" db="EMBL/GenBank/DDBJ databases">
        <title>Lampropedia sp YIM MLB12 draf genome.</title>
        <authorList>
            <person name="Wang Y.-X."/>
        </authorList>
    </citation>
    <scope>NUCLEOTIDE SEQUENCE [LARGE SCALE GENOMIC DNA]</scope>
    <source>
        <strain evidence="2 3">YIM MLB12</strain>
    </source>
</reference>
<organism evidence="2 3">
    <name type="scientific">Lampropedia aestuarii</name>
    <dbReference type="NCBI Taxonomy" id="2562762"/>
    <lineage>
        <taxon>Bacteria</taxon>
        <taxon>Pseudomonadati</taxon>
        <taxon>Pseudomonadota</taxon>
        <taxon>Betaproteobacteria</taxon>
        <taxon>Burkholderiales</taxon>
        <taxon>Comamonadaceae</taxon>
        <taxon>Lampropedia</taxon>
    </lineage>
</organism>
<feature type="transmembrane region" description="Helical" evidence="1">
    <location>
        <begin position="63"/>
        <end position="82"/>
    </location>
</feature>
<feature type="transmembrane region" description="Helical" evidence="1">
    <location>
        <begin position="102"/>
        <end position="127"/>
    </location>
</feature>
<evidence type="ECO:0000256" key="1">
    <source>
        <dbReference type="SAM" id="Phobius"/>
    </source>
</evidence>
<gene>
    <name evidence="2" type="ORF">E8K88_12320</name>
</gene>
<accession>A0A4S5BJ68</accession>
<feature type="transmembrane region" description="Helical" evidence="1">
    <location>
        <begin position="16"/>
        <end position="42"/>
    </location>
</feature>
<keyword evidence="1" id="KW-1133">Transmembrane helix</keyword>
<keyword evidence="3" id="KW-1185">Reference proteome</keyword>
<dbReference type="Proteomes" id="UP000306236">
    <property type="component" value="Unassembled WGS sequence"/>
</dbReference>
<name>A0A4S5BJ68_9BURK</name>
<feature type="transmembrane region" description="Helical" evidence="1">
    <location>
        <begin position="271"/>
        <end position="296"/>
    </location>
</feature>
<comment type="caution">
    <text evidence="2">The sequence shown here is derived from an EMBL/GenBank/DDBJ whole genome shotgun (WGS) entry which is preliminary data.</text>
</comment>
<evidence type="ECO:0000313" key="3">
    <source>
        <dbReference type="Proteomes" id="UP000306236"/>
    </source>
</evidence>
<dbReference type="OrthoDB" id="7032238at2"/>
<proteinExistence type="predicted"/>
<evidence type="ECO:0000313" key="2">
    <source>
        <dbReference type="EMBL" id="THJ32477.1"/>
    </source>
</evidence>
<keyword evidence="1" id="KW-0812">Transmembrane</keyword>
<dbReference type="AlphaFoldDB" id="A0A4S5BJ68"/>
<protein>
    <submittedName>
        <fullName evidence="2">Uncharacterized protein</fullName>
    </submittedName>
</protein>
<keyword evidence="1" id="KW-0472">Membrane</keyword>
<dbReference type="EMBL" id="SSWX01000015">
    <property type="protein sequence ID" value="THJ32477.1"/>
    <property type="molecule type" value="Genomic_DNA"/>
</dbReference>